<keyword evidence="2" id="KW-1185">Reference proteome</keyword>
<comment type="caution">
    <text evidence="1">The sequence shown here is derived from an EMBL/GenBank/DDBJ whole genome shotgun (WGS) entry which is preliminary data.</text>
</comment>
<dbReference type="EMBL" id="AMSG01000042">
    <property type="protein sequence ID" value="EKF53902.1"/>
    <property type="molecule type" value="Genomic_DNA"/>
</dbReference>
<gene>
    <name evidence="1" type="ORF">I215_15240</name>
</gene>
<name>K2QGS2_9FLAO</name>
<dbReference type="AlphaFoldDB" id="K2QGS2"/>
<accession>K2QGS2</accession>
<dbReference type="RefSeq" id="WP_008992870.1">
    <property type="nucleotide sequence ID" value="NZ_AMSG01000042.1"/>
</dbReference>
<dbReference type="Proteomes" id="UP000007364">
    <property type="component" value="Unassembled WGS sequence"/>
</dbReference>
<evidence type="ECO:0000313" key="1">
    <source>
        <dbReference type="EMBL" id="EKF53902.1"/>
    </source>
</evidence>
<protein>
    <submittedName>
        <fullName evidence="1">Integrase family protein</fullName>
    </submittedName>
</protein>
<reference evidence="1 2" key="1">
    <citation type="journal article" date="2012" name="J. Bacteriol.">
        <title>Genome Sequence of Galbibacter marinum Type Strain ck-I2-15.</title>
        <authorList>
            <person name="Lai Q."/>
            <person name="Li C."/>
            <person name="Shao Z."/>
        </authorList>
    </citation>
    <scope>NUCLEOTIDE SEQUENCE [LARGE SCALE GENOMIC DNA]</scope>
    <source>
        <strain evidence="2">ck-I2-15</strain>
    </source>
</reference>
<evidence type="ECO:0000313" key="2">
    <source>
        <dbReference type="Proteomes" id="UP000007364"/>
    </source>
</evidence>
<sequence>MLKSKFLGKTYSPAEVVAEMPPSVNHSLLEVANLFVDNFFEKVSEGIRADGTLNHWRSTTNRIKKFAYYKHKASNIALNLLDDEFADIIK</sequence>
<proteinExistence type="predicted"/>
<organism evidence="1 2">
    <name type="scientific">Galbibacter marinus</name>
    <dbReference type="NCBI Taxonomy" id="555500"/>
    <lineage>
        <taxon>Bacteria</taxon>
        <taxon>Pseudomonadati</taxon>
        <taxon>Bacteroidota</taxon>
        <taxon>Flavobacteriia</taxon>
        <taxon>Flavobacteriales</taxon>
        <taxon>Flavobacteriaceae</taxon>
        <taxon>Galbibacter</taxon>
    </lineage>
</organism>